<dbReference type="EMBL" id="JAGPXE010000021">
    <property type="protein sequence ID" value="MBQ0928604.1"/>
    <property type="molecule type" value="Genomic_DNA"/>
</dbReference>
<proteinExistence type="predicted"/>
<comment type="caution">
    <text evidence="1">The sequence shown here is derived from an EMBL/GenBank/DDBJ whole genome shotgun (WGS) entry which is preliminary data.</text>
</comment>
<keyword evidence="2" id="KW-1185">Reference proteome</keyword>
<dbReference type="Pfam" id="PF05331">
    <property type="entry name" value="DUF742"/>
    <property type="match status" value="1"/>
</dbReference>
<evidence type="ECO:0000313" key="2">
    <source>
        <dbReference type="Proteomes" id="UP000674084"/>
    </source>
</evidence>
<dbReference type="Proteomes" id="UP000674084">
    <property type="component" value="Unassembled WGS sequence"/>
</dbReference>
<dbReference type="PANTHER" id="PTHR36221:SF1">
    <property type="entry name" value="DUF742 DOMAIN-CONTAINING PROTEIN"/>
    <property type="match status" value="1"/>
</dbReference>
<evidence type="ECO:0000313" key="1">
    <source>
        <dbReference type="EMBL" id="MBQ0928604.1"/>
    </source>
</evidence>
<dbReference type="PANTHER" id="PTHR36221">
    <property type="entry name" value="DUF742 DOMAIN-CONTAINING PROTEIN"/>
    <property type="match status" value="1"/>
</dbReference>
<protein>
    <submittedName>
        <fullName evidence="1">DUF742 domain-containing protein</fullName>
    </submittedName>
</protein>
<accession>A0ABS5DQM4</accession>
<dbReference type="InterPro" id="IPR007995">
    <property type="entry name" value="DUF742"/>
</dbReference>
<name>A0ABS5DQM4_9PSEU</name>
<dbReference type="RefSeq" id="WP_210973610.1">
    <property type="nucleotide sequence ID" value="NZ_JAGPXE010000021.1"/>
</dbReference>
<reference evidence="1 2" key="1">
    <citation type="submission" date="2021-04" db="EMBL/GenBank/DDBJ databases">
        <title>Whole-genome sequencing of Saccharopolyspora endophytica KCTC 19397.</title>
        <authorList>
            <person name="Ay H."/>
            <person name="Saygin H."/>
            <person name="Sahin N."/>
        </authorList>
    </citation>
    <scope>NUCLEOTIDE SEQUENCE [LARGE SCALE GENOMIC DNA]</scope>
    <source>
        <strain evidence="1 2">KCTC 19397</strain>
    </source>
</reference>
<sequence length="113" mass="12435">MRDEDDIELRIRPYLVTRGRTAVDPRLRVDSTVLATGQIAPTEIRAEHGHALGLCQRPASIAELAAQLDLPVPLAKVLVTDLLVHSAVCLRATPDEAPDLHILEEVLHGLRRL</sequence>
<organism evidence="1 2">
    <name type="scientific">Saccharopolyspora endophytica</name>
    <dbReference type="NCBI Taxonomy" id="543886"/>
    <lineage>
        <taxon>Bacteria</taxon>
        <taxon>Bacillati</taxon>
        <taxon>Actinomycetota</taxon>
        <taxon>Actinomycetes</taxon>
        <taxon>Pseudonocardiales</taxon>
        <taxon>Pseudonocardiaceae</taxon>
        <taxon>Saccharopolyspora</taxon>
    </lineage>
</organism>
<gene>
    <name evidence="1" type="ORF">KBO27_32065</name>
</gene>